<feature type="transmembrane region" description="Helical" evidence="9">
    <location>
        <begin position="195"/>
        <end position="216"/>
    </location>
</feature>
<feature type="transmembrane region" description="Helical" evidence="9">
    <location>
        <begin position="142"/>
        <end position="159"/>
    </location>
</feature>
<name>A0A1G4JJH7_9SACH</name>
<dbReference type="GO" id="GO:0015798">
    <property type="term" value="P:myo-inositol transport"/>
    <property type="evidence" value="ECO:0007669"/>
    <property type="project" value="UniProtKB-ARBA"/>
</dbReference>
<proteinExistence type="inferred from homology"/>
<feature type="transmembrane region" description="Helical" evidence="9">
    <location>
        <begin position="101"/>
        <end position="122"/>
    </location>
</feature>
<evidence type="ECO:0000313" key="12">
    <source>
        <dbReference type="Proteomes" id="UP000191024"/>
    </source>
</evidence>
<dbReference type="EMBL" id="LT598465">
    <property type="protein sequence ID" value="SCU90657.1"/>
    <property type="molecule type" value="Genomic_DNA"/>
</dbReference>
<dbReference type="InterPro" id="IPR036259">
    <property type="entry name" value="MFS_trans_sf"/>
</dbReference>
<dbReference type="GO" id="GO:0022857">
    <property type="term" value="F:transmembrane transporter activity"/>
    <property type="evidence" value="ECO:0007669"/>
    <property type="project" value="InterPro"/>
</dbReference>
<dbReference type="Gene3D" id="1.20.1250.20">
    <property type="entry name" value="MFS general substrate transporter like domains"/>
    <property type="match status" value="1"/>
</dbReference>
<dbReference type="GO" id="GO:0016020">
    <property type="term" value="C:membrane"/>
    <property type="evidence" value="ECO:0007669"/>
    <property type="project" value="UniProtKB-SubCell"/>
</dbReference>
<dbReference type="Proteomes" id="UP000191024">
    <property type="component" value="Chromosome E"/>
</dbReference>
<dbReference type="OrthoDB" id="6339427at2759"/>
<accession>A0A1G4JJH7</accession>
<gene>
    <name evidence="11" type="ORF">LAMI_0E03070G</name>
</gene>
<dbReference type="NCBIfam" id="TIGR00879">
    <property type="entry name" value="SP"/>
    <property type="match status" value="1"/>
</dbReference>
<evidence type="ECO:0000256" key="7">
    <source>
        <dbReference type="RuleBase" id="RU003346"/>
    </source>
</evidence>
<keyword evidence="6 9" id="KW-0472">Membrane</keyword>
<evidence type="ECO:0000256" key="6">
    <source>
        <dbReference type="ARBA" id="ARBA00023136"/>
    </source>
</evidence>
<keyword evidence="12" id="KW-1185">Reference proteome</keyword>
<evidence type="ECO:0000256" key="4">
    <source>
        <dbReference type="ARBA" id="ARBA00022692"/>
    </source>
</evidence>
<dbReference type="PROSITE" id="PS00217">
    <property type="entry name" value="SUGAR_TRANSPORT_2"/>
    <property type="match status" value="1"/>
</dbReference>
<dbReference type="Pfam" id="PF00083">
    <property type="entry name" value="Sugar_tr"/>
    <property type="match status" value="1"/>
</dbReference>
<feature type="transmembrane region" description="Helical" evidence="9">
    <location>
        <begin position="414"/>
        <end position="435"/>
    </location>
</feature>
<dbReference type="GO" id="GO:0015791">
    <property type="term" value="P:polyol transmembrane transport"/>
    <property type="evidence" value="ECO:0007669"/>
    <property type="project" value="UniProtKB-ARBA"/>
</dbReference>
<dbReference type="AlphaFoldDB" id="A0A1G4JJH7"/>
<keyword evidence="5 9" id="KW-1133">Transmembrane helix</keyword>
<evidence type="ECO:0000256" key="3">
    <source>
        <dbReference type="ARBA" id="ARBA00022448"/>
    </source>
</evidence>
<feature type="transmembrane region" description="Helical" evidence="9">
    <location>
        <begin position="447"/>
        <end position="469"/>
    </location>
</feature>
<feature type="transmembrane region" description="Helical" evidence="9">
    <location>
        <begin position="228"/>
        <end position="251"/>
    </location>
</feature>
<dbReference type="InterPro" id="IPR020846">
    <property type="entry name" value="MFS_dom"/>
</dbReference>
<feature type="transmembrane region" description="Helical" evidence="9">
    <location>
        <begin position="507"/>
        <end position="532"/>
    </location>
</feature>
<dbReference type="FunFam" id="1.20.1250.20:FF:000134">
    <property type="entry name" value="MFS sugar transporter protein"/>
    <property type="match status" value="1"/>
</dbReference>
<dbReference type="PROSITE" id="PS00216">
    <property type="entry name" value="SUGAR_TRANSPORT_1"/>
    <property type="match status" value="1"/>
</dbReference>
<feature type="transmembrane region" description="Helical" evidence="9">
    <location>
        <begin position="171"/>
        <end position="189"/>
    </location>
</feature>
<evidence type="ECO:0000259" key="10">
    <source>
        <dbReference type="PROSITE" id="PS50850"/>
    </source>
</evidence>
<keyword evidence="4 9" id="KW-0812">Transmembrane</keyword>
<dbReference type="SUPFAM" id="SSF103473">
    <property type="entry name" value="MFS general substrate transporter"/>
    <property type="match status" value="1"/>
</dbReference>
<evidence type="ECO:0000256" key="1">
    <source>
        <dbReference type="ARBA" id="ARBA00004141"/>
    </source>
</evidence>
<dbReference type="PROSITE" id="PS50850">
    <property type="entry name" value="MFS"/>
    <property type="match status" value="1"/>
</dbReference>
<dbReference type="InterPro" id="IPR003663">
    <property type="entry name" value="Sugar/inositol_transpt"/>
</dbReference>
<feature type="transmembrane region" description="Helical" evidence="9">
    <location>
        <begin position="348"/>
        <end position="371"/>
    </location>
</feature>
<protein>
    <submittedName>
        <fullName evidence="11">LAMI_0E03070g1_1</fullName>
    </submittedName>
</protein>
<feature type="domain" description="Major facilitator superfamily (MFS) profile" evidence="10">
    <location>
        <begin position="104"/>
        <end position="538"/>
    </location>
</feature>
<dbReference type="InterPro" id="IPR050814">
    <property type="entry name" value="Myo-inositol_Transporter"/>
</dbReference>
<comment type="similarity">
    <text evidence="2 7">Belongs to the major facilitator superfamily. Sugar transporter (TC 2.A.1.1) family.</text>
</comment>
<evidence type="ECO:0000256" key="8">
    <source>
        <dbReference type="SAM" id="MobiDB-lite"/>
    </source>
</evidence>
<feature type="transmembrane region" description="Helical" evidence="9">
    <location>
        <begin position="481"/>
        <end position="501"/>
    </location>
</feature>
<keyword evidence="3 7" id="KW-0813">Transport</keyword>
<dbReference type="PANTHER" id="PTHR48020:SF9">
    <property type="entry name" value="MAJOR FACILITATOR SUPERFAMILY (MFS) PROFILE DOMAIN-CONTAINING PROTEIN"/>
    <property type="match status" value="1"/>
</dbReference>
<comment type="subcellular location">
    <subcellularLocation>
        <location evidence="1">Membrane</location>
        <topology evidence="1">Multi-pass membrane protein</topology>
    </subcellularLocation>
</comment>
<evidence type="ECO:0000256" key="9">
    <source>
        <dbReference type="SAM" id="Phobius"/>
    </source>
</evidence>
<dbReference type="PRINTS" id="PR00171">
    <property type="entry name" value="SUGRTRNSPORT"/>
</dbReference>
<evidence type="ECO:0000256" key="2">
    <source>
        <dbReference type="ARBA" id="ARBA00010992"/>
    </source>
</evidence>
<dbReference type="InterPro" id="IPR005829">
    <property type="entry name" value="Sugar_transporter_CS"/>
</dbReference>
<dbReference type="InterPro" id="IPR005828">
    <property type="entry name" value="MFS_sugar_transport-like"/>
</dbReference>
<sequence length="575" mass="64013">MDSSGKSVTDVRYGSASPVDDEIKPHVQHDEDVSIFEDVKPTKYDLEDPGAVAELEQKLDLDAEVAELDQLGDSFKKERSWFGKLRALEFETNFKDKRKMVYMLGAFASFAGILSGIDQSIISGASLGMNEMLHLSTHEASLISSLMPLGAMAGSMIMTPLNEWFGRKSSIMISCVWYTVGAILCAAATNQHIMYAGRFILGVGVGIEGGCVGIYVSESVPSTVRGNLVSLYQFNIALGELFGYIIGVIFFNVKGGWRFMVGSSLVFSTTLLTGMFFLPESPRWLVHKGRTGEAWNVWKRLRDTSQANARLEFLEMRHVAVQDAELHKNESRFQAMFDLVRIPRNRRALVYAIMMISLGQLTGINAIMYYMSTLMKQIGFSNERAIAMSMVGGAALLLGTIPAILWMDRFGRRTWAMTIVLFSVGLVFVGVGYLIPIDTKLRAAEGVYLTGQILYNMAFGSYSALTWVLPSESFSLATRSIGMTVCSTFLYLWAFTVTYNFEKMQAAMTYTGLTLGFYGGIAVVIGIPYQLFFMPETKNKTLEEIDDIFSKPTREIVRENAHNMKAWIGKRLGRN</sequence>
<evidence type="ECO:0000313" key="11">
    <source>
        <dbReference type="EMBL" id="SCU90657.1"/>
    </source>
</evidence>
<feature type="region of interest" description="Disordered" evidence="8">
    <location>
        <begin position="1"/>
        <end position="24"/>
    </location>
</feature>
<dbReference type="PANTHER" id="PTHR48020">
    <property type="entry name" value="PROTON MYO-INOSITOL COTRANSPORTER"/>
    <property type="match status" value="1"/>
</dbReference>
<evidence type="ECO:0000256" key="5">
    <source>
        <dbReference type="ARBA" id="ARBA00022989"/>
    </source>
</evidence>
<organism evidence="11 12">
    <name type="scientific">Lachancea mirantina</name>
    <dbReference type="NCBI Taxonomy" id="1230905"/>
    <lineage>
        <taxon>Eukaryota</taxon>
        <taxon>Fungi</taxon>
        <taxon>Dikarya</taxon>
        <taxon>Ascomycota</taxon>
        <taxon>Saccharomycotina</taxon>
        <taxon>Saccharomycetes</taxon>
        <taxon>Saccharomycetales</taxon>
        <taxon>Saccharomycetaceae</taxon>
        <taxon>Lachancea</taxon>
    </lineage>
</organism>
<reference evidence="11 12" key="1">
    <citation type="submission" date="2016-03" db="EMBL/GenBank/DDBJ databases">
        <authorList>
            <person name="Devillers H."/>
        </authorList>
    </citation>
    <scope>NUCLEOTIDE SEQUENCE [LARGE SCALE GENOMIC DNA]</scope>
    <source>
        <strain evidence="11">CBS 11717</strain>
    </source>
</reference>
<feature type="transmembrane region" description="Helical" evidence="9">
    <location>
        <begin position="257"/>
        <end position="278"/>
    </location>
</feature>
<feature type="transmembrane region" description="Helical" evidence="9">
    <location>
        <begin position="386"/>
        <end position="407"/>
    </location>
</feature>